<dbReference type="InterPro" id="IPR036707">
    <property type="entry name" value="MinE_sf"/>
</dbReference>
<evidence type="ECO:0000256" key="4">
    <source>
        <dbReference type="ARBA" id="ARBA00023306"/>
    </source>
</evidence>
<dbReference type="AlphaFoldDB" id="A0A934QJN1"/>
<dbReference type="NCBIfam" id="TIGR01215">
    <property type="entry name" value="minE"/>
    <property type="match status" value="1"/>
</dbReference>
<evidence type="ECO:0000256" key="5">
    <source>
        <dbReference type="ARBA" id="ARBA00025265"/>
    </source>
</evidence>
<comment type="caution">
    <text evidence="7">The sequence shown here is derived from an EMBL/GenBank/DDBJ whole genome shotgun (WGS) entry which is preliminary data.</text>
</comment>
<keyword evidence="4 6" id="KW-0131">Cell cycle</keyword>
<proteinExistence type="inferred from homology"/>
<evidence type="ECO:0000256" key="3">
    <source>
        <dbReference type="ARBA" id="ARBA00022618"/>
    </source>
</evidence>
<dbReference type="NCBIfam" id="NF001422">
    <property type="entry name" value="PRK00296.1"/>
    <property type="match status" value="1"/>
</dbReference>
<dbReference type="Gene3D" id="3.30.1070.10">
    <property type="entry name" value="Cell division topological specificity factor MinE"/>
    <property type="match status" value="1"/>
</dbReference>
<dbReference type="GO" id="GO:0042802">
    <property type="term" value="F:identical protein binding"/>
    <property type="evidence" value="ECO:0007669"/>
    <property type="project" value="UniProtKB-ARBA"/>
</dbReference>
<dbReference type="GO" id="GO:0051301">
    <property type="term" value="P:cell division"/>
    <property type="evidence" value="ECO:0007669"/>
    <property type="project" value="UniProtKB-KW"/>
</dbReference>
<dbReference type="EMBL" id="NRRE01000026">
    <property type="protein sequence ID" value="MBK1697907.1"/>
    <property type="molecule type" value="Genomic_DNA"/>
</dbReference>
<protein>
    <recommendedName>
        <fullName evidence="2 6">Cell division topological specificity factor</fullName>
    </recommendedName>
</protein>
<dbReference type="Proteomes" id="UP000778970">
    <property type="component" value="Unassembled WGS sequence"/>
</dbReference>
<evidence type="ECO:0000313" key="7">
    <source>
        <dbReference type="EMBL" id="MBK1697907.1"/>
    </source>
</evidence>
<comment type="function">
    <text evidence="5 6">Prevents the cell division inhibition by proteins MinC and MinD at internal division sites while permitting inhibition at polar sites. This ensures cell division at the proper site by restricting the formation of a division septum at the midpoint of the long axis of the cell.</text>
</comment>
<sequence length="92" mass="10492">MKLLDLFRKQPASAPAARERLQILLAHERAGREGGADFLPQLQRELLQVVKKYVQIDDDKVQVQLDREGDVATLEVNVELPEEMPDEQKRSA</sequence>
<comment type="similarity">
    <text evidence="1 6">Belongs to the MinE family.</text>
</comment>
<dbReference type="SUPFAM" id="SSF55229">
    <property type="entry name" value="Cell division protein MinE topological specificity domain"/>
    <property type="match status" value="1"/>
</dbReference>
<gene>
    <name evidence="6" type="primary">minE</name>
    <name evidence="7" type="ORF">CKO21_11705</name>
</gene>
<accession>A0A934QJN1</accession>
<dbReference type="FunFam" id="3.30.1070.10:FF:000001">
    <property type="entry name" value="Cell division topological specificity factor"/>
    <property type="match status" value="1"/>
</dbReference>
<dbReference type="Pfam" id="PF03776">
    <property type="entry name" value="MinE"/>
    <property type="match status" value="1"/>
</dbReference>
<dbReference type="InterPro" id="IPR005527">
    <property type="entry name" value="MinE"/>
</dbReference>
<organism evidence="7 8">
    <name type="scientific">Rhodovibrio salinarum</name>
    <dbReference type="NCBI Taxonomy" id="1087"/>
    <lineage>
        <taxon>Bacteria</taxon>
        <taxon>Pseudomonadati</taxon>
        <taxon>Pseudomonadota</taxon>
        <taxon>Alphaproteobacteria</taxon>
        <taxon>Rhodospirillales</taxon>
        <taxon>Rhodovibrionaceae</taxon>
        <taxon>Rhodovibrio</taxon>
    </lineage>
</organism>
<dbReference type="RefSeq" id="WP_027288913.1">
    <property type="nucleotide sequence ID" value="NZ_NRRE01000026.1"/>
</dbReference>
<keyword evidence="3 6" id="KW-0132">Cell division</keyword>
<evidence type="ECO:0000313" key="8">
    <source>
        <dbReference type="Proteomes" id="UP000778970"/>
    </source>
</evidence>
<name>A0A934QJN1_9PROT</name>
<reference evidence="7" key="2">
    <citation type="journal article" date="2020" name="Microorganisms">
        <title>Osmotic Adaptation and Compatible Solute Biosynthesis of Phototrophic Bacteria as Revealed from Genome Analyses.</title>
        <authorList>
            <person name="Imhoff J.F."/>
            <person name="Rahn T."/>
            <person name="Kunzel S."/>
            <person name="Keller A."/>
            <person name="Neulinger S.C."/>
        </authorList>
    </citation>
    <scope>NUCLEOTIDE SEQUENCE</scope>
    <source>
        <strain evidence="7">DSM 9154</strain>
    </source>
</reference>
<dbReference type="GO" id="GO:0032955">
    <property type="term" value="P:regulation of division septum assembly"/>
    <property type="evidence" value="ECO:0007669"/>
    <property type="project" value="InterPro"/>
</dbReference>
<reference evidence="7" key="1">
    <citation type="submission" date="2017-08" db="EMBL/GenBank/DDBJ databases">
        <authorList>
            <person name="Imhoff J.F."/>
            <person name="Rahn T."/>
            <person name="Kuenzel S."/>
            <person name="Neulinger S.C."/>
        </authorList>
    </citation>
    <scope>NUCLEOTIDE SEQUENCE</scope>
    <source>
        <strain evidence="7">DSM 9154</strain>
    </source>
</reference>
<evidence type="ECO:0000256" key="2">
    <source>
        <dbReference type="ARBA" id="ARBA00020112"/>
    </source>
</evidence>
<keyword evidence="8" id="KW-1185">Reference proteome</keyword>
<evidence type="ECO:0000256" key="6">
    <source>
        <dbReference type="HAMAP-Rule" id="MF_00262"/>
    </source>
</evidence>
<evidence type="ECO:0000256" key="1">
    <source>
        <dbReference type="ARBA" id="ARBA00008168"/>
    </source>
</evidence>
<dbReference type="HAMAP" id="MF_00262">
    <property type="entry name" value="MinE"/>
    <property type="match status" value="1"/>
</dbReference>